<protein>
    <submittedName>
        <fullName evidence="1">Uncharacterized protein</fullName>
    </submittedName>
</protein>
<evidence type="ECO:0000313" key="1">
    <source>
        <dbReference type="EMBL" id="MFC4872116.1"/>
    </source>
</evidence>
<evidence type="ECO:0000313" key="2">
    <source>
        <dbReference type="Proteomes" id="UP001595818"/>
    </source>
</evidence>
<name>A0ABV9T0C2_9BACT</name>
<dbReference type="EMBL" id="JBHSJJ010000005">
    <property type="protein sequence ID" value="MFC4872116.1"/>
    <property type="molecule type" value="Genomic_DNA"/>
</dbReference>
<sequence>MFSVIESHYSRLHLLERFSRKSDEIVSELRNSIISSLEASLPIATIVSVIKGTIDRNRQIFGHNHWEGILQQKLIESADFIDMCTP</sequence>
<reference evidence="2" key="1">
    <citation type="journal article" date="2019" name="Int. J. Syst. Evol. Microbiol.">
        <title>The Global Catalogue of Microorganisms (GCM) 10K type strain sequencing project: providing services to taxonomists for standard genome sequencing and annotation.</title>
        <authorList>
            <consortium name="The Broad Institute Genomics Platform"/>
            <consortium name="The Broad Institute Genome Sequencing Center for Infectious Disease"/>
            <person name="Wu L."/>
            <person name="Ma J."/>
        </authorList>
    </citation>
    <scope>NUCLEOTIDE SEQUENCE [LARGE SCALE GENOMIC DNA]</scope>
    <source>
        <strain evidence="2">CGMCC 4.7466</strain>
    </source>
</reference>
<dbReference type="RefSeq" id="WP_377064230.1">
    <property type="nucleotide sequence ID" value="NZ_JBHSJJ010000005.1"/>
</dbReference>
<organism evidence="1 2">
    <name type="scientific">Negadavirga shengliensis</name>
    <dbReference type="NCBI Taxonomy" id="1389218"/>
    <lineage>
        <taxon>Bacteria</taxon>
        <taxon>Pseudomonadati</taxon>
        <taxon>Bacteroidota</taxon>
        <taxon>Cytophagia</taxon>
        <taxon>Cytophagales</taxon>
        <taxon>Cyclobacteriaceae</taxon>
        <taxon>Negadavirga</taxon>
    </lineage>
</organism>
<proteinExistence type="predicted"/>
<keyword evidence="2" id="KW-1185">Reference proteome</keyword>
<gene>
    <name evidence="1" type="ORF">ACFPFU_10485</name>
</gene>
<accession>A0ABV9T0C2</accession>
<dbReference type="Proteomes" id="UP001595818">
    <property type="component" value="Unassembled WGS sequence"/>
</dbReference>
<comment type="caution">
    <text evidence="1">The sequence shown here is derived from an EMBL/GenBank/DDBJ whole genome shotgun (WGS) entry which is preliminary data.</text>
</comment>